<organism evidence="3 4">
    <name type="scientific">Paenibacillus albiflavus</name>
    <dbReference type="NCBI Taxonomy" id="2545760"/>
    <lineage>
        <taxon>Bacteria</taxon>
        <taxon>Bacillati</taxon>
        <taxon>Bacillota</taxon>
        <taxon>Bacilli</taxon>
        <taxon>Bacillales</taxon>
        <taxon>Paenibacillaceae</taxon>
        <taxon>Paenibacillus</taxon>
    </lineage>
</organism>
<keyword evidence="4" id="KW-1185">Reference proteome</keyword>
<proteinExistence type="predicted"/>
<dbReference type="InterPro" id="IPR025164">
    <property type="entry name" value="Toastrack_DUF4097"/>
</dbReference>
<feature type="transmembrane region" description="Helical" evidence="1">
    <location>
        <begin position="65"/>
        <end position="84"/>
    </location>
</feature>
<evidence type="ECO:0000313" key="3">
    <source>
        <dbReference type="EMBL" id="TCZ73401.1"/>
    </source>
</evidence>
<evidence type="ECO:0000313" key="4">
    <source>
        <dbReference type="Proteomes" id="UP000295418"/>
    </source>
</evidence>
<dbReference type="OrthoDB" id="2640165at2"/>
<keyword evidence="1" id="KW-0812">Transmembrane</keyword>
<gene>
    <name evidence="3" type="ORF">E0485_21070</name>
</gene>
<evidence type="ECO:0000256" key="1">
    <source>
        <dbReference type="SAM" id="Phobius"/>
    </source>
</evidence>
<feature type="transmembrane region" description="Helical" evidence="1">
    <location>
        <begin position="35"/>
        <end position="53"/>
    </location>
</feature>
<keyword evidence="1" id="KW-1133">Transmembrane helix</keyword>
<evidence type="ECO:0000259" key="2">
    <source>
        <dbReference type="Pfam" id="PF13349"/>
    </source>
</evidence>
<dbReference type="Pfam" id="PF13349">
    <property type="entry name" value="DUF4097"/>
    <property type="match status" value="1"/>
</dbReference>
<dbReference type="AlphaFoldDB" id="A0A4R4E5T6"/>
<dbReference type="Proteomes" id="UP000295418">
    <property type="component" value="Unassembled WGS sequence"/>
</dbReference>
<feature type="domain" description="DUF4097" evidence="2">
    <location>
        <begin position="131"/>
        <end position="338"/>
    </location>
</feature>
<accession>A0A4R4E5T6</accession>
<dbReference type="RefSeq" id="WP_132420048.1">
    <property type="nucleotide sequence ID" value="NZ_SKFG01000032.1"/>
</dbReference>
<reference evidence="3 4" key="1">
    <citation type="submission" date="2019-03" db="EMBL/GenBank/DDBJ databases">
        <authorList>
            <person name="Kim M.K.M."/>
        </authorList>
    </citation>
    <scope>NUCLEOTIDE SEQUENCE [LARGE SCALE GENOMIC DNA]</scope>
    <source>
        <strain evidence="3 4">18JY21-1</strain>
    </source>
</reference>
<sequence length="380" mass="41596">MIKVGRYTSGLILLLVGASILLEFAVGGDKISWLLVWWPGIFILLGLEYLYYSSRYRNEDRKMKLDLLGLMITAIVSIVIIGGVRAPAVINLLKQNHIVDIISGEIDGYQNKTGYSFDKQYTQIPFDSETNQIVLENVSGNLSVQSGDSDQIQIQAVVWVDVDSKQEAERIADQTEVKFKGGSVLEIKAEGPKYSHGIGTKSQPDVDLVITIPENHPLESFKADFVNGKLDLSDLKQINNIKLDLVNGEIIIANVQSINVDLINGRFSATDIAGDLKVDVKRGEVDIDQVAGKLDVSTNLSDIHVASDQIGGNWAVENTLGRIKLELPREGNYTVNSKVLGQVITDAPFSVDHSKVKGVVGDGKYTIEAETTGELEISQN</sequence>
<name>A0A4R4E5T6_9BACL</name>
<protein>
    <recommendedName>
        <fullName evidence="2">DUF4097 domain-containing protein</fullName>
    </recommendedName>
</protein>
<keyword evidence="1" id="KW-0472">Membrane</keyword>
<comment type="caution">
    <text evidence="3">The sequence shown here is derived from an EMBL/GenBank/DDBJ whole genome shotgun (WGS) entry which is preliminary data.</text>
</comment>
<dbReference type="EMBL" id="SKFG01000032">
    <property type="protein sequence ID" value="TCZ73401.1"/>
    <property type="molecule type" value="Genomic_DNA"/>
</dbReference>